<dbReference type="InterPro" id="IPR036390">
    <property type="entry name" value="WH_DNA-bd_sf"/>
</dbReference>
<dbReference type="PANTHER" id="PTHR24567:SF68">
    <property type="entry name" value="DNA-BINDING TRANSCRIPTIONAL DUAL REGULATOR CRP"/>
    <property type="match status" value="1"/>
</dbReference>
<comment type="caution">
    <text evidence="6">The sequence shown here is derived from an EMBL/GenBank/DDBJ whole genome shotgun (WGS) entry which is preliminary data.</text>
</comment>
<gene>
    <name evidence="6" type="ORF">JFN93_24925</name>
</gene>
<dbReference type="CDD" id="cd00038">
    <property type="entry name" value="CAP_ED"/>
    <property type="match status" value="1"/>
</dbReference>
<dbReference type="SMART" id="SM00100">
    <property type="entry name" value="cNMP"/>
    <property type="match status" value="1"/>
</dbReference>
<dbReference type="CDD" id="cd00092">
    <property type="entry name" value="HTH_CRP"/>
    <property type="match status" value="1"/>
</dbReference>
<evidence type="ECO:0000256" key="3">
    <source>
        <dbReference type="ARBA" id="ARBA00023163"/>
    </source>
</evidence>
<dbReference type="SUPFAM" id="SSF51206">
    <property type="entry name" value="cAMP-binding domain-like"/>
    <property type="match status" value="1"/>
</dbReference>
<dbReference type="InterPro" id="IPR050397">
    <property type="entry name" value="Env_Response_Regulators"/>
</dbReference>
<dbReference type="GO" id="GO:0003700">
    <property type="term" value="F:DNA-binding transcription factor activity"/>
    <property type="evidence" value="ECO:0007669"/>
    <property type="project" value="TreeGrafter"/>
</dbReference>
<sequence length="236" mass="26895">MASTKTNIRAFPAGDIRQVPIFSELTDEEAAEIGLLITRQCVPRGQVVLSEEDTSKFMYIILSGKVKVIQLSDDGKERILAIHRRNDFFGELSLFDGKTEPATVIAMEETEIGLLSKTDLDRFLMKNREVLYHFISMLCSRLRESCQMLKVMSFADAEERVRAVLKNMIKRYGVKDQRGVLVTLKLTQIEIANYASVSRETVSRLMNRLSRSGEIELLENRHLLIKSSFLKKPPPL</sequence>
<dbReference type="Gene3D" id="2.60.120.10">
    <property type="entry name" value="Jelly Rolls"/>
    <property type="match status" value="1"/>
</dbReference>
<evidence type="ECO:0000313" key="7">
    <source>
        <dbReference type="Proteomes" id="UP000636888"/>
    </source>
</evidence>
<reference evidence="6" key="1">
    <citation type="submission" date="2020-12" db="EMBL/GenBank/DDBJ databases">
        <title>Geomonas sp. Red875, isolated from river sediment.</title>
        <authorList>
            <person name="Xu Z."/>
            <person name="Zhang Z."/>
            <person name="Masuda Y."/>
            <person name="Itoh H."/>
            <person name="Senoo K."/>
        </authorList>
    </citation>
    <scope>NUCLEOTIDE SEQUENCE</scope>
    <source>
        <strain evidence="6">Red875</strain>
    </source>
</reference>
<dbReference type="InterPro" id="IPR036388">
    <property type="entry name" value="WH-like_DNA-bd_sf"/>
</dbReference>
<dbReference type="SUPFAM" id="SSF46785">
    <property type="entry name" value="Winged helix' DNA-binding domain"/>
    <property type="match status" value="1"/>
</dbReference>
<dbReference type="Pfam" id="PF13545">
    <property type="entry name" value="HTH_Crp_2"/>
    <property type="match status" value="1"/>
</dbReference>
<keyword evidence="3" id="KW-0804">Transcription</keyword>
<name>A0A8J7SDS7_9BACT</name>
<dbReference type="InterPro" id="IPR014710">
    <property type="entry name" value="RmlC-like_jellyroll"/>
</dbReference>
<dbReference type="InterPro" id="IPR018490">
    <property type="entry name" value="cNMP-bd_dom_sf"/>
</dbReference>
<dbReference type="AlphaFoldDB" id="A0A8J7SDS7"/>
<dbReference type="RefSeq" id="WP_199387105.1">
    <property type="nucleotide sequence ID" value="NZ_JAEMHM010000035.1"/>
</dbReference>
<evidence type="ECO:0000313" key="6">
    <source>
        <dbReference type="EMBL" id="MBJ6727964.1"/>
    </source>
</evidence>
<dbReference type="EMBL" id="JAEMHM010000035">
    <property type="protein sequence ID" value="MBJ6727964.1"/>
    <property type="molecule type" value="Genomic_DNA"/>
</dbReference>
<proteinExistence type="predicted"/>
<dbReference type="InterPro" id="IPR000595">
    <property type="entry name" value="cNMP-bd_dom"/>
</dbReference>
<accession>A0A8J7SDS7</accession>
<keyword evidence="2" id="KW-0238">DNA-binding</keyword>
<evidence type="ECO:0000259" key="5">
    <source>
        <dbReference type="PROSITE" id="PS51063"/>
    </source>
</evidence>
<dbReference type="SMART" id="SM00419">
    <property type="entry name" value="HTH_CRP"/>
    <property type="match status" value="1"/>
</dbReference>
<dbReference type="InterPro" id="IPR012318">
    <property type="entry name" value="HTH_CRP"/>
</dbReference>
<feature type="domain" description="Cyclic nucleotide-binding" evidence="4">
    <location>
        <begin position="21"/>
        <end position="141"/>
    </location>
</feature>
<evidence type="ECO:0000256" key="1">
    <source>
        <dbReference type="ARBA" id="ARBA00023015"/>
    </source>
</evidence>
<dbReference type="Pfam" id="PF00027">
    <property type="entry name" value="cNMP_binding"/>
    <property type="match status" value="1"/>
</dbReference>
<evidence type="ECO:0000259" key="4">
    <source>
        <dbReference type="PROSITE" id="PS50042"/>
    </source>
</evidence>
<evidence type="ECO:0000256" key="2">
    <source>
        <dbReference type="ARBA" id="ARBA00023125"/>
    </source>
</evidence>
<keyword evidence="1" id="KW-0805">Transcription regulation</keyword>
<organism evidence="6 7">
    <name type="scientific">Geomesophilobacter sediminis</name>
    <dbReference type="NCBI Taxonomy" id="2798584"/>
    <lineage>
        <taxon>Bacteria</taxon>
        <taxon>Pseudomonadati</taxon>
        <taxon>Thermodesulfobacteriota</taxon>
        <taxon>Desulfuromonadia</taxon>
        <taxon>Geobacterales</taxon>
        <taxon>Geobacteraceae</taxon>
        <taxon>Geomesophilobacter</taxon>
    </lineage>
</organism>
<dbReference type="PROSITE" id="PS50042">
    <property type="entry name" value="CNMP_BINDING_3"/>
    <property type="match status" value="1"/>
</dbReference>
<protein>
    <submittedName>
        <fullName evidence="6">Crp/Fnr family transcriptional regulator</fullName>
    </submittedName>
</protein>
<dbReference type="PANTHER" id="PTHR24567">
    <property type="entry name" value="CRP FAMILY TRANSCRIPTIONAL REGULATORY PROTEIN"/>
    <property type="match status" value="1"/>
</dbReference>
<feature type="domain" description="HTH crp-type" evidence="5">
    <location>
        <begin position="155"/>
        <end position="228"/>
    </location>
</feature>
<dbReference type="GO" id="GO:0005829">
    <property type="term" value="C:cytosol"/>
    <property type="evidence" value="ECO:0007669"/>
    <property type="project" value="TreeGrafter"/>
</dbReference>
<dbReference type="PROSITE" id="PS51063">
    <property type="entry name" value="HTH_CRP_2"/>
    <property type="match status" value="1"/>
</dbReference>
<dbReference type="PRINTS" id="PR00034">
    <property type="entry name" value="HTHCRP"/>
</dbReference>
<dbReference type="GO" id="GO:0003677">
    <property type="term" value="F:DNA binding"/>
    <property type="evidence" value="ECO:0007669"/>
    <property type="project" value="UniProtKB-KW"/>
</dbReference>
<dbReference type="Gene3D" id="1.10.10.10">
    <property type="entry name" value="Winged helix-like DNA-binding domain superfamily/Winged helix DNA-binding domain"/>
    <property type="match status" value="1"/>
</dbReference>
<dbReference type="Proteomes" id="UP000636888">
    <property type="component" value="Unassembled WGS sequence"/>
</dbReference>
<keyword evidence="7" id="KW-1185">Reference proteome</keyword>